<evidence type="ECO:0000313" key="2">
    <source>
        <dbReference type="Proteomes" id="UP000460287"/>
    </source>
</evidence>
<dbReference type="EMBL" id="VULX01000011">
    <property type="protein sequence ID" value="MSR91530.1"/>
    <property type="molecule type" value="Genomic_DNA"/>
</dbReference>
<proteinExistence type="predicted"/>
<keyword evidence="2" id="KW-1185">Reference proteome</keyword>
<organism evidence="1 2">
    <name type="scientific">Inconstantimicrobium porci</name>
    <dbReference type="NCBI Taxonomy" id="2652291"/>
    <lineage>
        <taxon>Bacteria</taxon>
        <taxon>Bacillati</taxon>
        <taxon>Bacillota</taxon>
        <taxon>Clostridia</taxon>
        <taxon>Eubacteriales</taxon>
        <taxon>Clostridiaceae</taxon>
        <taxon>Inconstantimicrobium</taxon>
    </lineage>
</organism>
<dbReference type="InterPro" id="IPR012338">
    <property type="entry name" value="Beta-lactam/transpept-like"/>
</dbReference>
<reference evidence="1 2" key="1">
    <citation type="submission" date="2019-08" db="EMBL/GenBank/DDBJ databases">
        <title>In-depth cultivation of the pig gut microbiome towards novel bacterial diversity and tailored functional studies.</title>
        <authorList>
            <person name="Wylensek D."/>
            <person name="Hitch T.C.A."/>
            <person name="Clavel T."/>
        </authorList>
    </citation>
    <scope>NUCLEOTIDE SEQUENCE [LARGE SCALE GENOMIC DNA]</scope>
    <source>
        <strain evidence="1 2">WCA-383-APC-5B</strain>
    </source>
</reference>
<name>A0A7X2T1S3_9CLOT</name>
<comment type="caution">
    <text evidence="1">The sequence shown here is derived from an EMBL/GenBank/DDBJ whole genome shotgun (WGS) entry which is preliminary data.</text>
</comment>
<dbReference type="AlphaFoldDB" id="A0A7X2T1S3"/>
<accession>A0A7X2T1S3</accession>
<sequence>MNNYFGDNVNEKLKNVTIKNLLTHTLGLSERTYLKQFGNNKDDIIRGLLNDDLQYEVNSTVAYSNRG</sequence>
<dbReference type="Gene3D" id="3.40.710.10">
    <property type="entry name" value="DD-peptidase/beta-lactamase superfamily"/>
    <property type="match status" value="1"/>
</dbReference>
<protein>
    <submittedName>
        <fullName evidence="1">Beta-lactamase family protein</fullName>
    </submittedName>
</protein>
<evidence type="ECO:0000313" key="1">
    <source>
        <dbReference type="EMBL" id="MSR91530.1"/>
    </source>
</evidence>
<dbReference type="SUPFAM" id="SSF56601">
    <property type="entry name" value="beta-lactamase/transpeptidase-like"/>
    <property type="match status" value="1"/>
</dbReference>
<gene>
    <name evidence="1" type="ORF">FYJ33_08935</name>
</gene>
<dbReference type="Proteomes" id="UP000460287">
    <property type="component" value="Unassembled WGS sequence"/>
</dbReference>